<evidence type="ECO:0000256" key="1">
    <source>
        <dbReference type="SAM" id="Phobius"/>
    </source>
</evidence>
<organism evidence="2 3">
    <name type="scientific">Massilia aquatica</name>
    <dbReference type="NCBI Taxonomy" id="2609000"/>
    <lineage>
        <taxon>Bacteria</taxon>
        <taxon>Pseudomonadati</taxon>
        <taxon>Pseudomonadota</taxon>
        <taxon>Betaproteobacteria</taxon>
        <taxon>Burkholderiales</taxon>
        <taxon>Oxalobacteraceae</taxon>
        <taxon>Telluria group</taxon>
        <taxon>Massilia</taxon>
    </lineage>
</organism>
<dbReference type="EMBL" id="VVIW01000001">
    <property type="protein sequence ID" value="NHZ38579.1"/>
    <property type="molecule type" value="Genomic_DNA"/>
</dbReference>
<feature type="transmembrane region" description="Helical" evidence="1">
    <location>
        <begin position="141"/>
        <end position="161"/>
    </location>
</feature>
<keyword evidence="1" id="KW-1133">Transmembrane helix</keyword>
<keyword evidence="3" id="KW-1185">Reference proteome</keyword>
<name>A0ABX0LUP9_9BURK</name>
<evidence type="ECO:0000313" key="2">
    <source>
        <dbReference type="EMBL" id="NHZ38579.1"/>
    </source>
</evidence>
<accession>A0ABX0LUP9</accession>
<protein>
    <submittedName>
        <fullName evidence="2">Uncharacterized protein</fullName>
    </submittedName>
</protein>
<reference evidence="2 3" key="1">
    <citation type="submission" date="2019-09" db="EMBL/GenBank/DDBJ databases">
        <title>Taxonomy of Antarctic Massilia spp.: description of Massilia rubra sp. nov., Massilia aquatica sp. nov., Massilia mucilaginosa sp. nov., Massilia frigida sp. nov. isolated from streams, lakes and regoliths.</title>
        <authorList>
            <person name="Holochova P."/>
            <person name="Sedlacek I."/>
            <person name="Kralova S."/>
            <person name="Maslanova I."/>
            <person name="Busse H.-J."/>
            <person name="Stankova E."/>
            <person name="Vrbovska V."/>
            <person name="Kovarovic V."/>
            <person name="Bartak M."/>
            <person name="Svec P."/>
            <person name="Pantucek R."/>
        </authorList>
    </citation>
    <scope>NUCLEOTIDE SEQUENCE [LARGE SCALE GENOMIC DNA]</scope>
    <source>
        <strain evidence="2 3">CCM 8693</strain>
    </source>
</reference>
<gene>
    <name evidence="2" type="ORF">F1609_00135</name>
</gene>
<proteinExistence type="predicted"/>
<evidence type="ECO:0000313" key="3">
    <source>
        <dbReference type="Proteomes" id="UP000819052"/>
    </source>
</evidence>
<dbReference type="Proteomes" id="UP000819052">
    <property type="component" value="Unassembled WGS sequence"/>
</dbReference>
<keyword evidence="1" id="KW-0812">Transmembrane</keyword>
<keyword evidence="1" id="KW-0472">Membrane</keyword>
<comment type="caution">
    <text evidence="2">The sequence shown here is derived from an EMBL/GenBank/DDBJ whole genome shotgun (WGS) entry which is preliminary data.</text>
</comment>
<dbReference type="RefSeq" id="WP_167073498.1">
    <property type="nucleotide sequence ID" value="NZ_VVIW01000001.1"/>
</dbReference>
<feature type="transmembrane region" description="Helical" evidence="1">
    <location>
        <begin position="200"/>
        <end position="218"/>
    </location>
</feature>
<feature type="transmembrane region" description="Helical" evidence="1">
    <location>
        <begin position="167"/>
        <end position="188"/>
    </location>
</feature>
<sequence length="238" mass="26292">MSEKKAFDMRLHSLLQIGIFENSEINEIHLIGCEFFSNFEKYLAKCSSSGLTKLQLNDVCTSIENVLRAGADFWECLRGLAQKKNLQIEPSSNFLSTAQSILKSHKKPTAIVLRQLYIEKNLPVSGYMASRVDLKEKKVDWPAASAGIILLALAAISVFYLKVSDGIQYLLVRVLISLGAGLILSAFAKSHITLNYKHKGIAITALGAAATFLLIYFSNPADVPKFNNTVTQEKNTPH</sequence>